<accession>A0A0L8FKG1</accession>
<dbReference type="PANTHER" id="PTHR46989">
    <property type="entry name" value="USP DOMAIN-CONTAINING PROTEIN"/>
    <property type="match status" value="1"/>
</dbReference>
<dbReference type="PRINTS" id="PR01438">
    <property type="entry name" value="UNVRSLSTRESS"/>
</dbReference>
<keyword evidence="1" id="KW-0175">Coiled coil</keyword>
<dbReference type="SUPFAM" id="SSF52402">
    <property type="entry name" value="Adenine nucleotide alpha hydrolases-like"/>
    <property type="match status" value="1"/>
</dbReference>
<dbReference type="Gene3D" id="3.40.50.620">
    <property type="entry name" value="HUPs"/>
    <property type="match status" value="1"/>
</dbReference>
<dbReference type="CDD" id="cd23659">
    <property type="entry name" value="USP_At3g01520-like"/>
    <property type="match status" value="1"/>
</dbReference>
<dbReference type="OMA" id="GENICKV"/>
<dbReference type="KEGG" id="obi:106882770"/>
<dbReference type="EMBL" id="KQ429784">
    <property type="protein sequence ID" value="KOF65130.1"/>
    <property type="molecule type" value="Genomic_DNA"/>
</dbReference>
<dbReference type="InterPro" id="IPR014729">
    <property type="entry name" value="Rossmann-like_a/b/a_fold"/>
</dbReference>
<evidence type="ECO:0000259" key="2">
    <source>
        <dbReference type="Pfam" id="PF00582"/>
    </source>
</evidence>
<dbReference type="InterPro" id="IPR006015">
    <property type="entry name" value="Universal_stress_UspA"/>
</dbReference>
<protein>
    <recommendedName>
        <fullName evidence="2">UspA domain-containing protein</fullName>
    </recommendedName>
</protein>
<dbReference type="PANTHER" id="PTHR46989:SF3">
    <property type="entry name" value="USPA DOMAIN-CONTAINING PROTEIN"/>
    <property type="match status" value="1"/>
</dbReference>
<proteinExistence type="predicted"/>
<evidence type="ECO:0000256" key="1">
    <source>
        <dbReference type="SAM" id="Coils"/>
    </source>
</evidence>
<dbReference type="Pfam" id="PF00582">
    <property type="entry name" value="Usp"/>
    <property type="match status" value="1"/>
</dbReference>
<dbReference type="AlphaFoldDB" id="A0A0L8FKG1"/>
<dbReference type="OrthoDB" id="843225at2759"/>
<name>A0A0L8FKG1_OCTBM</name>
<feature type="coiled-coil region" evidence="1">
    <location>
        <begin position="64"/>
        <end position="91"/>
    </location>
</feature>
<organism evidence="3">
    <name type="scientific">Octopus bimaculoides</name>
    <name type="common">California two-spotted octopus</name>
    <dbReference type="NCBI Taxonomy" id="37653"/>
    <lineage>
        <taxon>Eukaryota</taxon>
        <taxon>Metazoa</taxon>
        <taxon>Spiralia</taxon>
        <taxon>Lophotrochozoa</taxon>
        <taxon>Mollusca</taxon>
        <taxon>Cephalopoda</taxon>
        <taxon>Coleoidea</taxon>
        <taxon>Octopodiformes</taxon>
        <taxon>Octopoda</taxon>
        <taxon>Incirrata</taxon>
        <taxon>Octopodidae</taxon>
        <taxon>Octopus</taxon>
    </lineage>
</organism>
<evidence type="ECO:0000313" key="3">
    <source>
        <dbReference type="EMBL" id="KOF65130.1"/>
    </source>
</evidence>
<feature type="domain" description="UspA" evidence="2">
    <location>
        <begin position="18"/>
        <end position="155"/>
    </location>
</feature>
<sequence length="163" mass="18288">MAAAPESAAMESDQKDSRVIAIAIDERDVAESAFQWYLDNLQRKDDFVVLIHILEYPSILMPTVSVLQQILHEMDEKLDTVEERCKEHLQKLQIKGKFRTGAGKSGPLIVDIAKQERATMIVMGSKGRGHTRRTLMGSVSDFVVHHSPIPVLVYRPLNATGKH</sequence>
<reference evidence="3" key="1">
    <citation type="submission" date="2015-07" db="EMBL/GenBank/DDBJ databases">
        <title>MeaNS - Measles Nucleotide Surveillance Program.</title>
        <authorList>
            <person name="Tran T."/>
            <person name="Druce J."/>
        </authorList>
    </citation>
    <scope>NUCLEOTIDE SEQUENCE</scope>
    <source>
        <strain evidence="3">UCB-OBI-ISO-001</strain>
        <tissue evidence="3">Gonad</tissue>
    </source>
</reference>
<gene>
    <name evidence="3" type="ORF">OCBIM_22016265mg</name>
</gene>
<dbReference type="InterPro" id="IPR006016">
    <property type="entry name" value="UspA"/>
</dbReference>